<dbReference type="Gene3D" id="3.30.420.10">
    <property type="entry name" value="Ribonuclease H-like superfamily/Ribonuclease H"/>
    <property type="match status" value="1"/>
</dbReference>
<dbReference type="InterPro" id="IPR041588">
    <property type="entry name" value="Integrase_H2C2"/>
</dbReference>
<evidence type="ECO:0000313" key="3">
    <source>
        <dbReference type="EMBL" id="CAF1253617.1"/>
    </source>
</evidence>
<dbReference type="FunFam" id="3.30.420.10:FF:000032">
    <property type="entry name" value="Retrovirus-related Pol polyprotein from transposon 297-like Protein"/>
    <property type="match status" value="1"/>
</dbReference>
<dbReference type="Pfam" id="PF17919">
    <property type="entry name" value="RT_RNaseH_2"/>
    <property type="match status" value="1"/>
</dbReference>
<feature type="compositionally biased region" description="Acidic residues" evidence="1">
    <location>
        <begin position="518"/>
        <end position="527"/>
    </location>
</feature>
<feature type="compositionally biased region" description="Basic residues" evidence="1">
    <location>
        <begin position="539"/>
        <end position="549"/>
    </location>
</feature>
<dbReference type="InterPro" id="IPR012337">
    <property type="entry name" value="RNaseH-like_sf"/>
</dbReference>
<proteinExistence type="predicted"/>
<dbReference type="GO" id="GO:0003676">
    <property type="term" value="F:nucleic acid binding"/>
    <property type="evidence" value="ECO:0007669"/>
    <property type="project" value="InterPro"/>
</dbReference>
<dbReference type="Gene3D" id="1.10.340.70">
    <property type="match status" value="1"/>
</dbReference>
<dbReference type="InterPro" id="IPR050951">
    <property type="entry name" value="Retrovirus_Pol_polyprotein"/>
</dbReference>
<gene>
    <name evidence="3" type="ORF">RFH988_LOCUS27305</name>
</gene>
<sequence>MNTPNFEQPFILEVDAFEYGLRAILTQEYDDKKYVIAYASRTLSAIERRYGATEREAPTIVWATKHFRVYIERKITDQHPKLFVIETAINLWENTNILDEIKTKQQTDPKLKYIIDRLRNNNIAIFNDKRNPYVPINDILYKVKNSNRHYNQQEIGNKYLLVIPKSIQQKLLSWAHDHPSAGHDGQQKTLFRLTTRVFWDSIRKDVYNYVASCQACQQFKYNNISLANLLQTHIVNEPWHTIDIDIMGPFPKKARQKRFLLVIVNYLTRWIELFPLRTTTSIDIAQILINELFTRYGMPTFILSDNGPQFVSLLFQYFCETVGIEQKFTVNYHPQTNLSERINRTLKPMLAIFAQEHPHSWDTEVEKLALSIRTSINETTGETPAFMMFGKDLKLPMDLIIGESTQIPPPTSIDSLQINEYRKNLIHNLRSTYNFVREHSEVHYRLVEQLGPSTFIVRRISDGGNLGATNIDRMKKYFQRIPDDQSSIISENIQKIEPEIIDNLIVNDEVLRISDQDLNTDVEDSSTEETPSTTEQPNLRRKSSRKRQLPSRYRDSF</sequence>
<dbReference type="InterPro" id="IPR001584">
    <property type="entry name" value="Integrase_cat-core"/>
</dbReference>
<dbReference type="Pfam" id="PF17921">
    <property type="entry name" value="Integrase_H2C2"/>
    <property type="match status" value="1"/>
</dbReference>
<accession>A0A815A7L6</accession>
<dbReference type="OrthoDB" id="775972at2759"/>
<name>A0A815A7L6_9BILA</name>
<evidence type="ECO:0000259" key="2">
    <source>
        <dbReference type="PROSITE" id="PS50994"/>
    </source>
</evidence>
<dbReference type="FunFam" id="3.10.20.370:FF:000001">
    <property type="entry name" value="Retrovirus-related Pol polyprotein from transposon 17.6-like protein"/>
    <property type="match status" value="1"/>
</dbReference>
<dbReference type="PANTHER" id="PTHR37984">
    <property type="entry name" value="PROTEIN CBG26694"/>
    <property type="match status" value="1"/>
</dbReference>
<protein>
    <recommendedName>
        <fullName evidence="2">Integrase catalytic domain-containing protein</fullName>
    </recommendedName>
</protein>
<comment type="caution">
    <text evidence="3">The sequence shown here is derived from an EMBL/GenBank/DDBJ whole genome shotgun (WGS) entry which is preliminary data.</text>
</comment>
<evidence type="ECO:0000256" key="1">
    <source>
        <dbReference type="SAM" id="MobiDB-lite"/>
    </source>
</evidence>
<dbReference type="GO" id="GO:0003824">
    <property type="term" value="F:catalytic activity"/>
    <property type="evidence" value="ECO:0007669"/>
    <property type="project" value="UniProtKB-KW"/>
</dbReference>
<dbReference type="EMBL" id="CAJNOO010002288">
    <property type="protein sequence ID" value="CAF1253617.1"/>
    <property type="molecule type" value="Genomic_DNA"/>
</dbReference>
<dbReference type="Gene3D" id="3.10.20.370">
    <property type="match status" value="1"/>
</dbReference>
<dbReference type="PANTHER" id="PTHR37984:SF15">
    <property type="entry name" value="INTEGRASE CATALYTIC DOMAIN-CONTAINING PROTEIN"/>
    <property type="match status" value="1"/>
</dbReference>
<dbReference type="GO" id="GO:0015074">
    <property type="term" value="P:DNA integration"/>
    <property type="evidence" value="ECO:0007669"/>
    <property type="project" value="InterPro"/>
</dbReference>
<dbReference type="InterPro" id="IPR043502">
    <property type="entry name" value="DNA/RNA_pol_sf"/>
</dbReference>
<dbReference type="AlphaFoldDB" id="A0A815A7L6"/>
<dbReference type="InterPro" id="IPR041577">
    <property type="entry name" value="RT_RNaseH_2"/>
</dbReference>
<reference evidence="3" key="1">
    <citation type="submission" date="2021-02" db="EMBL/GenBank/DDBJ databases">
        <authorList>
            <person name="Nowell W R."/>
        </authorList>
    </citation>
    <scope>NUCLEOTIDE SEQUENCE</scope>
</reference>
<dbReference type="InterPro" id="IPR036397">
    <property type="entry name" value="RNaseH_sf"/>
</dbReference>
<feature type="region of interest" description="Disordered" evidence="1">
    <location>
        <begin position="518"/>
        <end position="557"/>
    </location>
</feature>
<organism evidence="3 4">
    <name type="scientific">Rotaria sordida</name>
    <dbReference type="NCBI Taxonomy" id="392033"/>
    <lineage>
        <taxon>Eukaryota</taxon>
        <taxon>Metazoa</taxon>
        <taxon>Spiralia</taxon>
        <taxon>Gnathifera</taxon>
        <taxon>Rotifera</taxon>
        <taxon>Eurotatoria</taxon>
        <taxon>Bdelloidea</taxon>
        <taxon>Philodinida</taxon>
        <taxon>Philodinidae</taxon>
        <taxon>Rotaria</taxon>
    </lineage>
</organism>
<dbReference type="PROSITE" id="PS50994">
    <property type="entry name" value="INTEGRASE"/>
    <property type="match status" value="1"/>
</dbReference>
<dbReference type="SUPFAM" id="SSF56672">
    <property type="entry name" value="DNA/RNA polymerases"/>
    <property type="match status" value="1"/>
</dbReference>
<dbReference type="Pfam" id="PF00665">
    <property type="entry name" value="rve"/>
    <property type="match status" value="1"/>
</dbReference>
<dbReference type="Proteomes" id="UP000663882">
    <property type="component" value="Unassembled WGS sequence"/>
</dbReference>
<evidence type="ECO:0000313" key="4">
    <source>
        <dbReference type="Proteomes" id="UP000663882"/>
    </source>
</evidence>
<dbReference type="FunFam" id="1.10.340.70:FF:000001">
    <property type="entry name" value="Retrovirus-related Pol polyprotein from transposon gypsy-like Protein"/>
    <property type="match status" value="1"/>
</dbReference>
<feature type="domain" description="Integrase catalytic" evidence="2">
    <location>
        <begin position="234"/>
        <end position="392"/>
    </location>
</feature>
<dbReference type="SUPFAM" id="SSF53098">
    <property type="entry name" value="Ribonuclease H-like"/>
    <property type="match status" value="1"/>
</dbReference>